<keyword evidence="3" id="KW-0539">Nucleus</keyword>
<keyword evidence="2" id="KW-0819">tRNA processing</keyword>
<reference evidence="4 5" key="1">
    <citation type="submission" date="2020-06" db="EMBL/GenBank/DDBJ databases">
        <title>The yeast mating-type switching endonuclease HO is a domesticated member of an unorthodox homing genetic element family.</title>
        <authorList>
            <person name="Coughlan A.Y."/>
            <person name="Lombardi L."/>
            <person name="Braun-Galleani S."/>
            <person name="Martos A.R."/>
            <person name="Galeote V."/>
            <person name="Bigey F."/>
            <person name="Dequin S."/>
            <person name="Byrne K.P."/>
            <person name="Wolfe K.H."/>
        </authorList>
    </citation>
    <scope>NUCLEOTIDE SEQUENCE [LARGE SCALE GENOMIC DNA]</scope>
    <source>
        <strain evidence="4 5">CBS2947</strain>
    </source>
</reference>
<dbReference type="AlphaFoldDB" id="A0A7H9HUV9"/>
<dbReference type="Pfam" id="PF12328">
    <property type="entry name" value="Rpp20"/>
    <property type="match status" value="1"/>
</dbReference>
<dbReference type="InterPro" id="IPR014612">
    <property type="entry name" value="Pop7/Rpp20"/>
</dbReference>
<accession>A0A7H9HUV9</accession>
<gene>
    <name evidence="4" type="ORF">HG537_0F02790</name>
</gene>
<dbReference type="PANTHER" id="PTHR28256">
    <property type="entry name" value="RIBONUCLEASES P/MRP PROTEIN SUBUNIT POP7"/>
    <property type="match status" value="1"/>
</dbReference>
<name>A0A7H9HUV9_9SACH</name>
<evidence type="ECO:0000256" key="3">
    <source>
        <dbReference type="ARBA" id="ARBA00023242"/>
    </source>
</evidence>
<keyword evidence="5" id="KW-1185">Reference proteome</keyword>
<dbReference type="GO" id="GO:0005655">
    <property type="term" value="C:nucleolar ribonuclease P complex"/>
    <property type="evidence" value="ECO:0007669"/>
    <property type="project" value="InterPro"/>
</dbReference>
<dbReference type="EMBL" id="CP059272">
    <property type="protein sequence ID" value="QLQ81518.1"/>
    <property type="molecule type" value="Genomic_DNA"/>
</dbReference>
<dbReference type="GO" id="GO:0001682">
    <property type="term" value="P:tRNA 5'-leader removal"/>
    <property type="evidence" value="ECO:0007669"/>
    <property type="project" value="InterPro"/>
</dbReference>
<dbReference type="GO" id="GO:0003723">
    <property type="term" value="F:RNA binding"/>
    <property type="evidence" value="ECO:0007669"/>
    <property type="project" value="TreeGrafter"/>
</dbReference>
<dbReference type="InterPro" id="IPR036882">
    <property type="entry name" value="Alba-like_dom_sf"/>
</dbReference>
<dbReference type="GO" id="GO:0000294">
    <property type="term" value="P:nuclear-transcribed mRNA catabolic process, RNase MRP-dependent"/>
    <property type="evidence" value="ECO:0007669"/>
    <property type="project" value="TreeGrafter"/>
</dbReference>
<evidence type="ECO:0000256" key="2">
    <source>
        <dbReference type="ARBA" id="ARBA00022694"/>
    </source>
</evidence>
<dbReference type="PANTHER" id="PTHR28256:SF1">
    <property type="entry name" value="RIBONUCLEASES P_MRP PROTEIN SUBUNIT POP7"/>
    <property type="match status" value="1"/>
</dbReference>
<evidence type="ECO:0000256" key="1">
    <source>
        <dbReference type="ARBA" id="ARBA00004123"/>
    </source>
</evidence>
<proteinExistence type="predicted"/>
<dbReference type="GO" id="GO:0000171">
    <property type="term" value="F:ribonuclease MRP activity"/>
    <property type="evidence" value="ECO:0007669"/>
    <property type="project" value="TreeGrafter"/>
</dbReference>
<dbReference type="GO" id="GO:0034965">
    <property type="term" value="P:intronic box C/D snoRNA processing"/>
    <property type="evidence" value="ECO:0007669"/>
    <property type="project" value="TreeGrafter"/>
</dbReference>
<protein>
    <submittedName>
        <fullName evidence="4">Uncharacterized protein</fullName>
    </submittedName>
</protein>
<dbReference type="GO" id="GO:0000172">
    <property type="term" value="C:ribonuclease MRP complex"/>
    <property type="evidence" value="ECO:0007669"/>
    <property type="project" value="InterPro"/>
</dbReference>
<dbReference type="Gene3D" id="3.30.110.20">
    <property type="entry name" value="Alba-like domain"/>
    <property type="match status" value="1"/>
</dbReference>
<dbReference type="InterPro" id="IPR020241">
    <property type="entry name" value="RNase_P/MRP_Pop7_fungi"/>
</dbReference>
<sequence length="128" mass="14541">MVHSKVLRKLPSVKVLSRKQIKTTMYVKSNTPYISALKRIKKFLRDLDQNGASYVVVLGMGKAIEKTLSLGCHFEQQLGKKVEVLTKTVELVDEVVAECDETDDLRDIDRETCLKKRCVSGVELRVYP</sequence>
<evidence type="ECO:0000313" key="5">
    <source>
        <dbReference type="Proteomes" id="UP000510647"/>
    </source>
</evidence>
<dbReference type="GO" id="GO:0004526">
    <property type="term" value="F:ribonuclease P activity"/>
    <property type="evidence" value="ECO:0007669"/>
    <property type="project" value="TreeGrafter"/>
</dbReference>
<comment type="subcellular location">
    <subcellularLocation>
        <location evidence="1">Nucleus</location>
    </subcellularLocation>
</comment>
<dbReference type="GO" id="GO:0006364">
    <property type="term" value="P:rRNA processing"/>
    <property type="evidence" value="ECO:0007669"/>
    <property type="project" value="TreeGrafter"/>
</dbReference>
<organism evidence="4 5">
    <name type="scientific">Torulaspora globosa</name>
    <dbReference type="NCBI Taxonomy" id="48254"/>
    <lineage>
        <taxon>Eukaryota</taxon>
        <taxon>Fungi</taxon>
        <taxon>Dikarya</taxon>
        <taxon>Ascomycota</taxon>
        <taxon>Saccharomycotina</taxon>
        <taxon>Saccharomycetes</taxon>
        <taxon>Saccharomycetales</taxon>
        <taxon>Saccharomycetaceae</taxon>
        <taxon>Torulaspora</taxon>
    </lineage>
</organism>
<evidence type="ECO:0000313" key="4">
    <source>
        <dbReference type="EMBL" id="QLQ81518.1"/>
    </source>
</evidence>
<dbReference type="OrthoDB" id="5416589at2759"/>
<dbReference type="SUPFAM" id="SSF82704">
    <property type="entry name" value="AlbA-like"/>
    <property type="match status" value="1"/>
</dbReference>
<dbReference type="Proteomes" id="UP000510647">
    <property type="component" value="Chromosome 6"/>
</dbReference>